<organism evidence="3 4">
    <name type="scientific">Thiorhodococcus drewsii AZ1</name>
    <dbReference type="NCBI Taxonomy" id="765913"/>
    <lineage>
        <taxon>Bacteria</taxon>
        <taxon>Pseudomonadati</taxon>
        <taxon>Pseudomonadota</taxon>
        <taxon>Gammaproteobacteria</taxon>
        <taxon>Chromatiales</taxon>
        <taxon>Chromatiaceae</taxon>
        <taxon>Thiorhodococcus</taxon>
    </lineage>
</organism>
<sequence>MSATVHIQDDSIALLADCIPIGSRRPLSKDACVQLAGFARRYTLLEHHRDPRAALALGQELYRWLDGEQQGLSRLLEGNVGTLLLTLHCPSRHPTAAEWAALQAPWELLANAEGHLAADPLLQFALVRRLGPIQTAPAPDDYRLALAFMAAAPDGVSELDYEAEEAAILSAVGNTQLDLLVEESGEAQTLGRRLAEAGGLPVLHLSCHGHAAWRVQQDATPQPILLLEDDAGAAHPTLAPELLRALRPALPRLLFLSACSSAAAPSQAAATGGLPPAADHKAADGGSGSSAPPSPAHSLTSALIEAGLPAIIGWDGPVADSAATQFAAELYARLACGEGLALAVAEARRRLLESESDSLRRDWHLARLWLGPEGDEAAPLVAGTRARSLLPADYVPGELLGKKDLLGNAVPVASHALFVGRRRELQRALRDLKGQHHAGVLITGMGRLGKSSLAARLANRCRDDLALAVLHGRFGLEDLLERLDDTLAPYPAARELIRQGQTQVRAARARGEDAALQALGDLLTDLLSGPCRQRDASGPALLLVLDDFEQLLDEHAGVRTVQSRSVGLITTLMRAFDPLRTTSRLLVTSRFPFRLGPPGADPAERLARLELASFNDTAERKLTLRQQTLARLQTLPDLEAREALIPRARAAARGNPGLLDLLSARLLLNPKVPLAKATAALEQMESYLAGGDLPTSEVLRAQLEAIAVQSLLDLAGSDGRALLRALTLFALPVPSAIATGLATELGGDLEVLRDLALLEPGADPVLPGETGVRLSPLAAARLEPLTDTEA</sequence>
<proteinExistence type="predicted"/>
<dbReference type="eggNOG" id="COG4995">
    <property type="taxonomic scope" value="Bacteria"/>
</dbReference>
<dbReference type="InterPro" id="IPR027417">
    <property type="entry name" value="P-loop_NTPase"/>
</dbReference>
<accession>G2E4A3</accession>
<dbReference type="STRING" id="765913.ThidrDRAFT_3116"/>
<dbReference type="eggNOG" id="COG1672">
    <property type="taxonomic scope" value="Bacteria"/>
</dbReference>
<evidence type="ECO:0000256" key="1">
    <source>
        <dbReference type="SAM" id="MobiDB-lite"/>
    </source>
</evidence>
<reference evidence="3 4" key="1">
    <citation type="submission" date="2011-06" db="EMBL/GenBank/DDBJ databases">
        <title>The draft genome of Thiorhodococcus drewsii AZ1.</title>
        <authorList>
            <consortium name="US DOE Joint Genome Institute (JGI-PGF)"/>
            <person name="Lucas S."/>
            <person name="Han J."/>
            <person name="Lapidus A."/>
            <person name="Cheng J.-F."/>
            <person name="Goodwin L."/>
            <person name="Pitluck S."/>
            <person name="Peters L."/>
            <person name="Land M.L."/>
            <person name="Hauser L."/>
            <person name="Vogl K."/>
            <person name="Liu Z."/>
            <person name="Imhoff J."/>
            <person name="Thiel V."/>
            <person name="Frigaard N.-U."/>
            <person name="Bryant D.A."/>
            <person name="Woyke T.J."/>
        </authorList>
    </citation>
    <scope>NUCLEOTIDE SEQUENCE [LARGE SCALE GENOMIC DNA]</scope>
    <source>
        <strain evidence="3 4">AZ1</strain>
    </source>
</reference>
<comment type="caution">
    <text evidence="3">The sequence shown here is derived from an EMBL/GenBank/DDBJ whole genome shotgun (WGS) entry which is preliminary data.</text>
</comment>
<dbReference type="Proteomes" id="UP000004200">
    <property type="component" value="Unassembled WGS sequence"/>
</dbReference>
<evidence type="ECO:0000259" key="2">
    <source>
        <dbReference type="Pfam" id="PF12770"/>
    </source>
</evidence>
<dbReference type="RefSeq" id="WP_007041829.1">
    <property type="nucleotide sequence ID" value="NZ_AFWT01000023.1"/>
</dbReference>
<evidence type="ECO:0000313" key="4">
    <source>
        <dbReference type="Proteomes" id="UP000004200"/>
    </source>
</evidence>
<dbReference type="InterPro" id="IPR024983">
    <property type="entry name" value="CHAT_dom"/>
</dbReference>
<dbReference type="Gene3D" id="3.40.50.300">
    <property type="entry name" value="P-loop containing nucleotide triphosphate hydrolases"/>
    <property type="match status" value="1"/>
</dbReference>
<keyword evidence="4" id="KW-1185">Reference proteome</keyword>
<feature type="non-terminal residue" evidence="3">
    <location>
        <position position="790"/>
    </location>
</feature>
<dbReference type="Pfam" id="PF12770">
    <property type="entry name" value="CHAT"/>
    <property type="match status" value="1"/>
</dbReference>
<dbReference type="EMBL" id="AFWT01000023">
    <property type="protein sequence ID" value="EGV29830.1"/>
    <property type="molecule type" value="Genomic_DNA"/>
</dbReference>
<gene>
    <name evidence="3" type="ORF">ThidrDRAFT_3116</name>
</gene>
<protein>
    <submittedName>
        <fullName evidence="3">AAA ATPase</fullName>
    </submittedName>
</protein>
<dbReference type="OrthoDB" id="5770137at2"/>
<dbReference type="AlphaFoldDB" id="G2E4A3"/>
<dbReference type="SUPFAM" id="SSF52540">
    <property type="entry name" value="P-loop containing nucleoside triphosphate hydrolases"/>
    <property type="match status" value="1"/>
</dbReference>
<feature type="domain" description="CHAT" evidence="2">
    <location>
        <begin position="103"/>
        <end position="358"/>
    </location>
</feature>
<name>G2E4A3_9GAMM</name>
<feature type="region of interest" description="Disordered" evidence="1">
    <location>
        <begin position="267"/>
        <end position="298"/>
    </location>
</feature>
<evidence type="ECO:0000313" key="3">
    <source>
        <dbReference type="EMBL" id="EGV29830.1"/>
    </source>
</evidence>